<proteinExistence type="predicted"/>
<evidence type="ECO:0000313" key="2">
    <source>
        <dbReference type="EMBL" id="MBY6276708.1"/>
    </source>
</evidence>
<organism evidence="2 3">
    <name type="scientific">Symbiobacterium thermophilum</name>
    <dbReference type="NCBI Taxonomy" id="2734"/>
    <lineage>
        <taxon>Bacteria</taxon>
        <taxon>Bacillati</taxon>
        <taxon>Bacillota</taxon>
        <taxon>Clostridia</taxon>
        <taxon>Eubacteriales</taxon>
        <taxon>Symbiobacteriaceae</taxon>
        <taxon>Symbiobacterium</taxon>
    </lineage>
</organism>
<dbReference type="Proteomes" id="UP000732377">
    <property type="component" value="Unassembled WGS sequence"/>
</dbReference>
<dbReference type="AlphaFoldDB" id="A0A953I973"/>
<feature type="coiled-coil region" evidence="1">
    <location>
        <begin position="63"/>
        <end position="97"/>
    </location>
</feature>
<protein>
    <submittedName>
        <fullName evidence="2">Uncharacterized protein</fullName>
    </submittedName>
</protein>
<evidence type="ECO:0000256" key="1">
    <source>
        <dbReference type="SAM" id="Coils"/>
    </source>
</evidence>
<dbReference type="RefSeq" id="WP_011196116.1">
    <property type="nucleotide sequence ID" value="NZ_JACSIR010000027.1"/>
</dbReference>
<accession>A0A953I973</accession>
<comment type="caution">
    <text evidence="2">The sequence shown here is derived from an EMBL/GenBank/DDBJ whole genome shotgun (WGS) entry which is preliminary data.</text>
</comment>
<evidence type="ECO:0000313" key="3">
    <source>
        <dbReference type="Proteomes" id="UP000732377"/>
    </source>
</evidence>
<dbReference type="EMBL" id="PIUK01000101">
    <property type="protein sequence ID" value="MBY6276708.1"/>
    <property type="molecule type" value="Genomic_DNA"/>
</dbReference>
<keyword evidence="1" id="KW-0175">Coiled coil</keyword>
<sequence length="107" mass="11736">MPDIPFFDAAGFFAGKIHEVEQQLIAKKAEREILLANRTSLEQALATLALLAPEHQKAIQQEVASLKEVLHSTERALTSLESEIDMLTSKLAALQAAREMLHVEGSS</sequence>
<gene>
    <name evidence="2" type="ORF">CWE10_10930</name>
</gene>
<reference evidence="2" key="1">
    <citation type="submission" date="2017-11" db="EMBL/GenBank/DDBJ databases">
        <title>Three new genomes from thermophilic consortium.</title>
        <authorList>
            <person name="Quaggio R."/>
            <person name="Amgarten D."/>
            <person name="Setubal J.C."/>
        </authorList>
    </citation>
    <scope>NUCLEOTIDE SEQUENCE</scope>
    <source>
        <strain evidence="2">ZCTH01-B2</strain>
    </source>
</reference>
<name>A0A953I973_SYMTR</name>